<organism evidence="2 3">
    <name type="scientific">Monosiga brevicollis</name>
    <name type="common">Choanoflagellate</name>
    <dbReference type="NCBI Taxonomy" id="81824"/>
    <lineage>
        <taxon>Eukaryota</taxon>
        <taxon>Choanoflagellata</taxon>
        <taxon>Craspedida</taxon>
        <taxon>Salpingoecidae</taxon>
        <taxon>Monosiga</taxon>
    </lineage>
</organism>
<keyword evidence="3" id="KW-1185">Reference proteome</keyword>
<feature type="region of interest" description="Disordered" evidence="1">
    <location>
        <begin position="80"/>
        <end position="116"/>
    </location>
</feature>
<gene>
    <name evidence="2" type="ORF">MONBRDRAFT_28687</name>
</gene>
<evidence type="ECO:0000313" key="3">
    <source>
        <dbReference type="Proteomes" id="UP000001357"/>
    </source>
</evidence>
<protein>
    <submittedName>
        <fullName evidence="2">Uncharacterized protein</fullName>
    </submittedName>
</protein>
<sequence length="128" mass="14169">MHRVMVAGAAVQNVTMPKCQANGRACKHGGANSAVQAKLASRKGEKKKMHSYTRGCRSSGVEHGQENRLVPLSRLYLERKSSVTQQGTAQQPAQSASTQPCTTRESESEREKEKERECMCVVCVYERK</sequence>
<proteinExistence type="predicted"/>
<feature type="compositionally biased region" description="Low complexity" evidence="1">
    <location>
        <begin position="84"/>
        <end position="100"/>
    </location>
</feature>
<reference evidence="2 3" key="1">
    <citation type="journal article" date="2008" name="Nature">
        <title>The genome of the choanoflagellate Monosiga brevicollis and the origin of metazoans.</title>
        <authorList>
            <consortium name="JGI Sequencing"/>
            <person name="King N."/>
            <person name="Westbrook M.J."/>
            <person name="Young S.L."/>
            <person name="Kuo A."/>
            <person name="Abedin M."/>
            <person name="Chapman J."/>
            <person name="Fairclough S."/>
            <person name="Hellsten U."/>
            <person name="Isogai Y."/>
            <person name="Letunic I."/>
            <person name="Marr M."/>
            <person name="Pincus D."/>
            <person name="Putnam N."/>
            <person name="Rokas A."/>
            <person name="Wright K.J."/>
            <person name="Zuzow R."/>
            <person name="Dirks W."/>
            <person name="Good M."/>
            <person name="Goodstein D."/>
            <person name="Lemons D."/>
            <person name="Li W."/>
            <person name="Lyons J.B."/>
            <person name="Morris A."/>
            <person name="Nichols S."/>
            <person name="Richter D.J."/>
            <person name="Salamov A."/>
            <person name="Bork P."/>
            <person name="Lim W.A."/>
            <person name="Manning G."/>
            <person name="Miller W.T."/>
            <person name="McGinnis W."/>
            <person name="Shapiro H."/>
            <person name="Tjian R."/>
            <person name="Grigoriev I.V."/>
            <person name="Rokhsar D."/>
        </authorList>
    </citation>
    <scope>NUCLEOTIDE SEQUENCE [LARGE SCALE GENOMIC DNA]</scope>
    <source>
        <strain evidence="3">MX1 / ATCC 50154</strain>
    </source>
</reference>
<dbReference type="RefSeq" id="XP_001749224.1">
    <property type="nucleotide sequence ID" value="XM_001749172.1"/>
</dbReference>
<accession>A9V8W4</accession>
<dbReference type="EMBL" id="CH991569">
    <property type="protein sequence ID" value="EDQ86030.1"/>
    <property type="molecule type" value="Genomic_DNA"/>
</dbReference>
<evidence type="ECO:0000313" key="2">
    <source>
        <dbReference type="EMBL" id="EDQ86030.1"/>
    </source>
</evidence>
<dbReference type="AlphaFoldDB" id="A9V8W4"/>
<dbReference type="Proteomes" id="UP000001357">
    <property type="component" value="Unassembled WGS sequence"/>
</dbReference>
<feature type="region of interest" description="Disordered" evidence="1">
    <location>
        <begin position="40"/>
        <end position="67"/>
    </location>
</feature>
<name>A9V8W4_MONBE</name>
<dbReference type="GeneID" id="5894436"/>
<evidence type="ECO:0000256" key="1">
    <source>
        <dbReference type="SAM" id="MobiDB-lite"/>
    </source>
</evidence>
<dbReference type="InParanoid" id="A9V8W4"/>
<dbReference type="KEGG" id="mbr:MONBRDRAFT_28687"/>
<feature type="compositionally biased region" description="Basic and acidic residues" evidence="1">
    <location>
        <begin position="104"/>
        <end position="116"/>
    </location>
</feature>
<feature type="compositionally biased region" description="Basic residues" evidence="1">
    <location>
        <begin position="40"/>
        <end position="51"/>
    </location>
</feature>